<feature type="compositionally biased region" description="Polar residues" evidence="6">
    <location>
        <begin position="99"/>
        <end position="109"/>
    </location>
</feature>
<dbReference type="RefSeq" id="XP_025595911.1">
    <property type="nucleotide sequence ID" value="XM_025744383.1"/>
</dbReference>
<dbReference type="OrthoDB" id="5599552at2759"/>
<dbReference type="Pfam" id="PF11754">
    <property type="entry name" value="Velvet"/>
    <property type="match status" value="1"/>
</dbReference>
<evidence type="ECO:0000259" key="7">
    <source>
        <dbReference type="PROSITE" id="PS51821"/>
    </source>
</evidence>
<keyword evidence="4" id="KW-0804">Transcription</keyword>
<feature type="compositionally biased region" description="Polar residues" evidence="6">
    <location>
        <begin position="117"/>
        <end position="126"/>
    </location>
</feature>
<feature type="compositionally biased region" description="Low complexity" evidence="6">
    <location>
        <begin position="29"/>
        <end position="41"/>
    </location>
</feature>
<dbReference type="PANTHER" id="PTHR33572">
    <property type="entry name" value="SPORE DEVELOPMENT REGULATOR VOSA"/>
    <property type="match status" value="1"/>
</dbReference>
<dbReference type="PANTHER" id="PTHR33572:SF18">
    <property type="entry name" value="SPORE DEVELOPMENT REGULATOR VOSA"/>
    <property type="match status" value="1"/>
</dbReference>
<organism evidence="8 9">
    <name type="scientific">Tilletiopsis washingtonensis</name>
    <dbReference type="NCBI Taxonomy" id="58919"/>
    <lineage>
        <taxon>Eukaryota</taxon>
        <taxon>Fungi</taxon>
        <taxon>Dikarya</taxon>
        <taxon>Basidiomycota</taxon>
        <taxon>Ustilaginomycotina</taxon>
        <taxon>Exobasidiomycetes</taxon>
        <taxon>Entylomatales</taxon>
        <taxon>Entylomatales incertae sedis</taxon>
        <taxon>Tilletiopsis</taxon>
    </lineage>
</organism>
<feature type="compositionally biased region" description="Low complexity" evidence="6">
    <location>
        <begin position="80"/>
        <end position="97"/>
    </location>
</feature>
<feature type="compositionally biased region" description="Basic and acidic residues" evidence="6">
    <location>
        <begin position="396"/>
        <end position="406"/>
    </location>
</feature>
<dbReference type="GO" id="GO:0030435">
    <property type="term" value="P:sporulation resulting in formation of a cellular spore"/>
    <property type="evidence" value="ECO:0007669"/>
    <property type="project" value="UniProtKB-KW"/>
</dbReference>
<feature type="region of interest" description="Disordered" evidence="6">
    <location>
        <begin position="352"/>
        <end position="774"/>
    </location>
</feature>
<feature type="region of interest" description="Disordered" evidence="6">
    <location>
        <begin position="1"/>
        <end position="126"/>
    </location>
</feature>
<feature type="domain" description="Velvet" evidence="7">
    <location>
        <begin position="139"/>
        <end position="355"/>
    </location>
</feature>
<dbReference type="InterPro" id="IPR021740">
    <property type="entry name" value="Velvet"/>
</dbReference>
<dbReference type="InterPro" id="IPR038491">
    <property type="entry name" value="Velvet_dom_sf"/>
</dbReference>
<feature type="compositionally biased region" description="Basic residues" evidence="6">
    <location>
        <begin position="352"/>
        <end position="367"/>
    </location>
</feature>
<dbReference type="AlphaFoldDB" id="A0A316Z3Z9"/>
<keyword evidence="9" id="KW-1185">Reference proteome</keyword>
<evidence type="ECO:0000313" key="8">
    <source>
        <dbReference type="EMBL" id="PWN95632.1"/>
    </source>
</evidence>
<dbReference type="InterPro" id="IPR037525">
    <property type="entry name" value="Velvet_dom"/>
</dbReference>
<feature type="compositionally biased region" description="Polar residues" evidence="6">
    <location>
        <begin position="62"/>
        <end position="72"/>
    </location>
</feature>
<feature type="compositionally biased region" description="Low complexity" evidence="6">
    <location>
        <begin position="733"/>
        <end position="757"/>
    </location>
</feature>
<feature type="compositionally biased region" description="Low complexity" evidence="6">
    <location>
        <begin position="689"/>
        <end position="705"/>
    </location>
</feature>
<comment type="subcellular location">
    <subcellularLocation>
        <location evidence="1">Nucleus</location>
    </subcellularLocation>
</comment>
<evidence type="ECO:0000256" key="6">
    <source>
        <dbReference type="SAM" id="MobiDB-lite"/>
    </source>
</evidence>
<keyword evidence="5" id="KW-0539">Nucleus</keyword>
<feature type="compositionally biased region" description="Basic and acidic residues" evidence="6">
    <location>
        <begin position="761"/>
        <end position="774"/>
    </location>
</feature>
<dbReference type="GO" id="GO:0005634">
    <property type="term" value="C:nucleus"/>
    <property type="evidence" value="ECO:0007669"/>
    <property type="project" value="UniProtKB-SubCell"/>
</dbReference>
<reference evidence="8 9" key="1">
    <citation type="journal article" date="2018" name="Mol. Biol. Evol.">
        <title>Broad Genomic Sampling Reveals a Smut Pathogenic Ancestry of the Fungal Clade Ustilaginomycotina.</title>
        <authorList>
            <person name="Kijpornyongpan T."/>
            <person name="Mondo S.J."/>
            <person name="Barry K."/>
            <person name="Sandor L."/>
            <person name="Lee J."/>
            <person name="Lipzen A."/>
            <person name="Pangilinan J."/>
            <person name="LaButti K."/>
            <person name="Hainaut M."/>
            <person name="Henrissat B."/>
            <person name="Grigoriev I.V."/>
            <person name="Spatafora J.W."/>
            <person name="Aime M.C."/>
        </authorList>
    </citation>
    <scope>NUCLEOTIDE SEQUENCE [LARGE SCALE GENOMIC DNA]</scope>
    <source>
        <strain evidence="8 9">MCA 4186</strain>
    </source>
</reference>
<evidence type="ECO:0000256" key="5">
    <source>
        <dbReference type="ARBA" id="ARBA00023242"/>
    </source>
</evidence>
<protein>
    <recommendedName>
        <fullName evidence="7">Velvet domain-containing protein</fullName>
    </recommendedName>
</protein>
<feature type="compositionally biased region" description="Low complexity" evidence="6">
    <location>
        <begin position="496"/>
        <end position="522"/>
    </location>
</feature>
<name>A0A316Z3Z9_9BASI</name>
<proteinExistence type="predicted"/>
<feature type="compositionally biased region" description="Low complexity" evidence="6">
    <location>
        <begin position="192"/>
        <end position="208"/>
    </location>
</feature>
<evidence type="ECO:0000256" key="3">
    <source>
        <dbReference type="ARBA" id="ARBA00023015"/>
    </source>
</evidence>
<dbReference type="GeneID" id="37271927"/>
<dbReference type="Gene3D" id="2.60.40.3960">
    <property type="entry name" value="Velvet domain"/>
    <property type="match status" value="1"/>
</dbReference>
<evidence type="ECO:0000256" key="1">
    <source>
        <dbReference type="ARBA" id="ARBA00004123"/>
    </source>
</evidence>
<feature type="region of interest" description="Disordered" evidence="6">
    <location>
        <begin position="183"/>
        <end position="208"/>
    </location>
</feature>
<gene>
    <name evidence="8" type="ORF">FA09DRAFT_340956</name>
</gene>
<evidence type="ECO:0000256" key="4">
    <source>
        <dbReference type="ARBA" id="ARBA00023163"/>
    </source>
</evidence>
<feature type="compositionally biased region" description="Basic and acidic residues" evidence="6">
    <location>
        <begin position="423"/>
        <end position="442"/>
    </location>
</feature>
<keyword evidence="3" id="KW-0805">Transcription regulation</keyword>
<accession>A0A316Z3Z9</accession>
<dbReference type="STRING" id="58919.A0A316Z3Z9"/>
<feature type="compositionally biased region" description="Basic and acidic residues" evidence="6">
    <location>
        <begin position="1"/>
        <end position="24"/>
    </location>
</feature>
<evidence type="ECO:0000313" key="9">
    <source>
        <dbReference type="Proteomes" id="UP000245946"/>
    </source>
</evidence>
<dbReference type="Proteomes" id="UP000245946">
    <property type="component" value="Unassembled WGS sequence"/>
</dbReference>
<dbReference type="PROSITE" id="PS51821">
    <property type="entry name" value="VELVET"/>
    <property type="match status" value="1"/>
</dbReference>
<evidence type="ECO:0000256" key="2">
    <source>
        <dbReference type="ARBA" id="ARBA00022969"/>
    </source>
</evidence>
<dbReference type="EMBL" id="KZ819303">
    <property type="protein sequence ID" value="PWN95632.1"/>
    <property type="molecule type" value="Genomic_DNA"/>
</dbReference>
<keyword evidence="2" id="KW-0749">Sporulation</keyword>
<sequence>MWKQGDRDGSEPREGADAEAEWQRPRQGLSVSDLLSSTTTPERPRSSRTNSGLREQTERSVDSPQQQTQTPQHLAPPQGSTSSVSRPSSAASATRVPLSSAQRPSTGGSASHVPLPETTSTDSSGVAYQYTAVSQITQGRENIEYQLTVREQPKHSRMCGVGEKADRRPIDPAPIIQLRVITHEASSRDRSASGASDHSGGAAAGCSSASRLRRGVPVTTQRGEGWEDKAWYLENPYYFMYAMLADADTDEELHLLQDGKTRYTTGSCVSCLYHLKDIDGSHQGFFVFPDLSIRVEGRYRLKLCLFETIGHEVHHCKSIYSTPFSVYTAKRFPGMEESTLLSKSLADQGLKVRVRKNPRARRGRVGAKRKEEGQSDEDSDGEGAGGARRPLAGEDVVMRDAKRMRSDSAAQPPSRGAFAYAPPDRDPREYNERPGYADEASYRRPLPQSPSFSSQEAFYPAPPRRAPELMHHPAASRPPFEDPNAPYGSAHPRSYAPAPHHSQAAASPTDSPRSHRSSPPHTYDGALRRPSPEVHPVPYRTMLAEPTPRMRAHSNAALQASAQAEGSYYGRAPSDMRPPQLPPLQAGGNEPAHAAHAAYLSSTSSLRDRSRSDPSSQHALLRRDPPLTRQTHSSDTPAPFSDRTLPPLMQPSSPYGPPSHGMREQAPQQLPPPPGGPRSYARHQDDYRPSPSSGPSRSAAPYYPSQQQGEPHAPGRVGAPAYAAEDRERGYAPPHGRTTPQQQHQPPQLGHPAHPQQHSPPKSDRREHQSRYQY</sequence>